<evidence type="ECO:0000313" key="2">
    <source>
        <dbReference type="Proteomes" id="UP000008037"/>
    </source>
</evidence>
<dbReference type="Proteomes" id="UP000008037">
    <property type="component" value="Chromosome"/>
</dbReference>
<dbReference type="AlphaFoldDB" id="K0IN12"/>
<keyword evidence="2" id="KW-1185">Reference proteome</keyword>
<dbReference type="InParanoid" id="K0IN12"/>
<proteinExistence type="predicted"/>
<sequence length="82" mass="8439">MAICTLALQKCGATLCKTVPHLQKGTCHCPGHPVGFLLVGVAGASNYWLCAGKLGNILMFLKANSALVDATDGLLLLDGSVL</sequence>
<evidence type="ECO:0000313" key="1">
    <source>
        <dbReference type="EMBL" id="AFU58569.1"/>
    </source>
</evidence>
<name>K0IN12_NITGG</name>
<dbReference type="EMBL" id="CP002408">
    <property type="protein sequence ID" value="AFU58569.1"/>
    <property type="molecule type" value="Genomic_DNA"/>
</dbReference>
<accession>K0IN12</accession>
<dbReference type="KEGG" id="nga:Ngar_c16360"/>
<gene>
    <name evidence="1" type="ordered locus">Ngar_c16360</name>
</gene>
<dbReference type="BioCyc" id="CNIT1237085:G1324-1634-MONOMER"/>
<organism evidence="1 2">
    <name type="scientific">Nitrososphaera gargensis (strain Ga9.2)</name>
    <dbReference type="NCBI Taxonomy" id="1237085"/>
    <lineage>
        <taxon>Archaea</taxon>
        <taxon>Nitrososphaerota</taxon>
        <taxon>Nitrososphaeria</taxon>
        <taxon>Nitrososphaerales</taxon>
        <taxon>Nitrososphaeraceae</taxon>
        <taxon>Nitrososphaera</taxon>
    </lineage>
</organism>
<reference evidence="1 2" key="1">
    <citation type="journal article" date="2012" name="Environ. Microbiol.">
        <title>The genome of the ammonia-oxidizing Candidatus Nitrososphaera gargensis: insights into metabolic versatility and environmental adaptations.</title>
        <authorList>
            <person name="Spang A."/>
            <person name="Poehlein A."/>
            <person name="Offre P."/>
            <person name="Zumbragel S."/>
            <person name="Haider S."/>
            <person name="Rychlik N."/>
            <person name="Nowka B."/>
            <person name="Schmeisser C."/>
            <person name="Lebedeva E.V."/>
            <person name="Rattei T."/>
            <person name="Bohm C."/>
            <person name="Schmid M."/>
            <person name="Galushko A."/>
            <person name="Hatzenpichler R."/>
            <person name="Weinmaier T."/>
            <person name="Daniel R."/>
            <person name="Schleper C."/>
            <person name="Spieck E."/>
            <person name="Streit W."/>
            <person name="Wagner M."/>
        </authorList>
    </citation>
    <scope>NUCLEOTIDE SEQUENCE [LARGE SCALE GENOMIC DNA]</scope>
    <source>
        <strain evidence="2">Ga9.2</strain>
    </source>
</reference>
<protein>
    <submittedName>
        <fullName evidence="1">Uncharacterized protein</fullName>
    </submittedName>
</protein>
<dbReference type="STRING" id="1237085.Ngar_c16360"/>
<dbReference type="HOGENOM" id="CLU_2550379_0_0_2"/>